<gene>
    <name evidence="1" type="ORF">ENW83_02400</name>
</gene>
<keyword evidence="1" id="KW-0647">Proteasome</keyword>
<proteinExistence type="predicted"/>
<dbReference type="InterPro" id="IPR019151">
    <property type="entry name" value="Proteasome_assmbl_chaperone_2"/>
</dbReference>
<name>A0A7J3SL28_9CREN</name>
<dbReference type="InterPro" id="IPR038389">
    <property type="entry name" value="PSMG2_sf"/>
</dbReference>
<reference evidence="1" key="1">
    <citation type="journal article" date="2020" name="mSystems">
        <title>Genome- and Community-Level Interaction Insights into Carbon Utilization and Element Cycling Functions of Hydrothermarchaeota in Hydrothermal Sediment.</title>
        <authorList>
            <person name="Zhou Z."/>
            <person name="Liu Y."/>
            <person name="Xu W."/>
            <person name="Pan J."/>
            <person name="Luo Z.H."/>
            <person name="Li M."/>
        </authorList>
    </citation>
    <scope>NUCLEOTIDE SEQUENCE [LARGE SCALE GENOMIC DNA]</scope>
    <source>
        <strain evidence="1">SpSt-885</strain>
    </source>
</reference>
<dbReference type="Pfam" id="PF09754">
    <property type="entry name" value="PAC2"/>
    <property type="match status" value="1"/>
</dbReference>
<dbReference type="PANTHER" id="PTHR35610">
    <property type="entry name" value="3-ISOPROPYLMALATE DEHYDRATASE-RELATED"/>
    <property type="match status" value="1"/>
</dbReference>
<dbReference type="AlphaFoldDB" id="A0A7J3SL28"/>
<accession>A0A7J3SL28</accession>
<dbReference type="SUPFAM" id="SSF159659">
    <property type="entry name" value="Cgl1923-like"/>
    <property type="match status" value="1"/>
</dbReference>
<organism evidence="1">
    <name type="scientific">Fervidicoccus fontis</name>
    <dbReference type="NCBI Taxonomy" id="683846"/>
    <lineage>
        <taxon>Archaea</taxon>
        <taxon>Thermoproteota</taxon>
        <taxon>Thermoprotei</taxon>
        <taxon>Fervidicoccales</taxon>
        <taxon>Fervidicoccaceae</taxon>
        <taxon>Fervidicoccus</taxon>
    </lineage>
</organism>
<dbReference type="PANTHER" id="PTHR35610:SF3">
    <property type="entry name" value="PROTEASOME ASSEMBLY CHAPERONE FAMILY PROTEIN"/>
    <property type="match status" value="1"/>
</dbReference>
<protein>
    <submittedName>
        <fullName evidence="1">Proteasome assembly chaperone family protein</fullName>
    </submittedName>
</protein>
<dbReference type="Gene3D" id="3.40.50.10900">
    <property type="entry name" value="PAC-like subunit"/>
    <property type="match status" value="1"/>
</dbReference>
<comment type="caution">
    <text evidence="1">The sequence shown here is derived from an EMBL/GenBank/DDBJ whole genome shotgun (WGS) entry which is preliminary data.</text>
</comment>
<dbReference type="EMBL" id="DTLS01000066">
    <property type="protein sequence ID" value="HGZ60043.1"/>
    <property type="molecule type" value="Genomic_DNA"/>
</dbReference>
<evidence type="ECO:0000313" key="1">
    <source>
        <dbReference type="EMBL" id="HGZ60043.1"/>
    </source>
</evidence>
<sequence length="259" mass="28546">MPKVKNEEEIEGIVFQEYEDIELTSPSYLIVGFPDAGLVGGISISHIIREMGPIEVGGIDIPRLTPPVVFVKDGEAKPPMKLFKKENLLMVASEIPIPATTIQVFSYALLEYAMRRRVDFVIGITGLGSGERVNKEKPSVFAAYSGEKIKKVLGEKSIPLFSEGAILGPFAIFLKEARRFRLDSTVLLAEAFPELPDPEAASVAIEALSKIIDVNIGVQKLLEEAEYIRLRNRELMKQTARLMTQAGRGAEAQPSLLYT</sequence>
<dbReference type="GO" id="GO:0000502">
    <property type="term" value="C:proteasome complex"/>
    <property type="evidence" value="ECO:0007669"/>
    <property type="project" value="UniProtKB-KW"/>
</dbReference>